<name>A0A1X7ACM6_9RHOB</name>
<dbReference type="InterPro" id="IPR029068">
    <property type="entry name" value="Glyas_Bleomycin-R_OHBP_Dase"/>
</dbReference>
<dbReference type="SUPFAM" id="SSF54593">
    <property type="entry name" value="Glyoxalase/Bleomycin resistance protein/Dihydroxybiphenyl dioxygenase"/>
    <property type="match status" value="1"/>
</dbReference>
<dbReference type="PROSITE" id="PS51819">
    <property type="entry name" value="VOC"/>
    <property type="match status" value="1"/>
</dbReference>
<dbReference type="Pfam" id="PF00903">
    <property type="entry name" value="Glyoxalase"/>
    <property type="match status" value="1"/>
</dbReference>
<reference evidence="3" key="1">
    <citation type="submission" date="2017-03" db="EMBL/GenBank/DDBJ databases">
        <authorList>
            <person name="Rodrigo-Torres L."/>
            <person name="Arahal R.D."/>
            <person name="Lucena T."/>
        </authorList>
    </citation>
    <scope>NUCLEOTIDE SEQUENCE [LARGE SCALE GENOMIC DNA]</scope>
    <source>
        <strain evidence="3">CECT 8411</strain>
    </source>
</reference>
<keyword evidence="3" id="KW-1185">Reference proteome</keyword>
<dbReference type="Proteomes" id="UP000193778">
    <property type="component" value="Unassembled WGS sequence"/>
</dbReference>
<protein>
    <submittedName>
        <fullName evidence="2">Glyoxalase-like domain protein</fullName>
    </submittedName>
</protein>
<feature type="domain" description="VOC" evidence="1">
    <location>
        <begin position="20"/>
        <end position="134"/>
    </location>
</feature>
<dbReference type="InterPro" id="IPR037523">
    <property type="entry name" value="VOC_core"/>
</dbReference>
<dbReference type="Gene3D" id="3.10.180.10">
    <property type="entry name" value="2,3-Dihydroxybiphenyl 1,2-Dioxygenase, domain 1"/>
    <property type="match status" value="1"/>
</dbReference>
<evidence type="ECO:0000259" key="1">
    <source>
        <dbReference type="PROSITE" id="PS51819"/>
    </source>
</evidence>
<dbReference type="AlphaFoldDB" id="A0A1X7ACM6"/>
<organism evidence="2 3">
    <name type="scientific">Ruegeria meonggei</name>
    <dbReference type="NCBI Taxonomy" id="1446476"/>
    <lineage>
        <taxon>Bacteria</taxon>
        <taxon>Pseudomonadati</taxon>
        <taxon>Pseudomonadota</taxon>
        <taxon>Alphaproteobacteria</taxon>
        <taxon>Rhodobacterales</taxon>
        <taxon>Roseobacteraceae</taxon>
        <taxon>Ruegeria</taxon>
    </lineage>
</organism>
<gene>
    <name evidence="2" type="ORF">RUM8411_04341</name>
</gene>
<dbReference type="PANTHER" id="PTHR39175:SF1">
    <property type="entry name" value="FAMILY PROTEIN, PUTATIVE (AFU_ORTHOLOGUE AFUA_3G15060)-RELATED"/>
    <property type="match status" value="1"/>
</dbReference>
<dbReference type="EMBL" id="FWFP01000018">
    <property type="protein sequence ID" value="SLN76148.1"/>
    <property type="molecule type" value="Genomic_DNA"/>
</dbReference>
<sequence>MTYYISCIDLVSGPGKMIEELHHIQIAMPKGREGDARKFYCGVLGFSEVEKPKALRGRGGVWFQCQNVRFHLGVEEPFVPALKAHPGFRVDSLENTVAHLKAAGVDVRTDIDLPDIKRIYISDPFGNRIELLEVVAL</sequence>
<dbReference type="InterPro" id="IPR004360">
    <property type="entry name" value="Glyas_Fos-R_dOase_dom"/>
</dbReference>
<dbReference type="PANTHER" id="PTHR39175">
    <property type="entry name" value="FAMILY PROTEIN, PUTATIVE (AFU_ORTHOLOGUE AFUA_3G15060)-RELATED"/>
    <property type="match status" value="1"/>
</dbReference>
<evidence type="ECO:0000313" key="3">
    <source>
        <dbReference type="Proteomes" id="UP000193778"/>
    </source>
</evidence>
<proteinExistence type="predicted"/>
<evidence type="ECO:0000313" key="2">
    <source>
        <dbReference type="EMBL" id="SLN76148.1"/>
    </source>
</evidence>
<accession>A0A1X7ACM6</accession>